<evidence type="ECO:0000256" key="6">
    <source>
        <dbReference type="ARBA" id="ARBA00034427"/>
    </source>
</evidence>
<dbReference type="EC" id="3.1.3.84" evidence="3"/>
<evidence type="ECO:0000313" key="9">
    <source>
        <dbReference type="EMBL" id="EME40451.1"/>
    </source>
</evidence>
<evidence type="ECO:0000313" key="10">
    <source>
        <dbReference type="Proteomes" id="UP000016933"/>
    </source>
</evidence>
<keyword evidence="10" id="KW-1185">Reference proteome</keyword>
<dbReference type="Proteomes" id="UP000016933">
    <property type="component" value="Unassembled WGS sequence"/>
</dbReference>
<evidence type="ECO:0000256" key="4">
    <source>
        <dbReference type="ARBA" id="ARBA00019744"/>
    </source>
</evidence>
<dbReference type="EMBL" id="KB446543">
    <property type="protein sequence ID" value="EME40451.1"/>
    <property type="molecule type" value="Genomic_DNA"/>
</dbReference>
<comment type="function">
    <text evidence="1">Highly specific phosphatase involved in the metabolism of ADP-ribose 1''-phosphate (Appr1p) which is produced as a consequence of tRNA splicing.</text>
</comment>
<dbReference type="Pfam" id="PF01661">
    <property type="entry name" value="Macro"/>
    <property type="match status" value="1"/>
</dbReference>
<dbReference type="eggNOG" id="ENOG502S60W">
    <property type="taxonomic scope" value="Eukaryota"/>
</dbReference>
<dbReference type="STRING" id="675120.N1PGJ4"/>
<dbReference type="AlphaFoldDB" id="N1PGJ4"/>
<dbReference type="Gene3D" id="3.40.220.10">
    <property type="entry name" value="Leucine Aminopeptidase, subunit E, domain 1"/>
    <property type="match status" value="1"/>
</dbReference>
<feature type="region of interest" description="Disordered" evidence="7">
    <location>
        <begin position="190"/>
        <end position="210"/>
    </location>
</feature>
<dbReference type="SUPFAM" id="SSF52949">
    <property type="entry name" value="Macro domain-like"/>
    <property type="match status" value="1"/>
</dbReference>
<sequence length="328" mass="36004">MAHAAQNGQNTAVSQAKGKRKRSQQDVDVERYHSPPAKLNEVIARPTPICRAENAKTLPLLKVVEKSGDLFADTESTVLVHACNCKGKWGGGIALSFKKHFPRAFEAYEQHCKSNNEDMLVGTALLIAPEEGSIHKNANGKFISPPWIGCLFTSRSHGKNKDAETSILTNTYSSMEHLLSLIHSKTYYRSPTATTPQKGDPHNATAENHHPNLSNVELLAIRMCKINSGLFNVPWEKTKEILEGMEVKTGWFREVDVVSPAPKKKSRGGGNARPPRAKTVEGAQDGQDGIMQEAPPKQRRAPKRKALEAGEDESAPLCASQAEEADRR</sequence>
<comment type="similarity">
    <text evidence="2">Belongs to the POA1 family.</text>
</comment>
<dbReference type="GO" id="GO:0140291">
    <property type="term" value="P:peptidyl-glutamate ADP-deribosylation"/>
    <property type="evidence" value="ECO:0007669"/>
    <property type="project" value="TreeGrafter"/>
</dbReference>
<dbReference type="PANTHER" id="PTHR12521:SF0">
    <property type="entry name" value="ADP-RIBOSE GLYCOHYDROLASE OARD1"/>
    <property type="match status" value="1"/>
</dbReference>
<keyword evidence="5" id="KW-0904">Protein phosphatase</keyword>
<reference evidence="10" key="1">
    <citation type="journal article" date="2012" name="PLoS Genet.">
        <title>The genomes of the fungal plant pathogens Cladosporium fulvum and Dothistroma septosporum reveal adaptation to different hosts and lifestyles but also signatures of common ancestry.</title>
        <authorList>
            <person name="de Wit P.J.G.M."/>
            <person name="van der Burgt A."/>
            <person name="Oekmen B."/>
            <person name="Stergiopoulos I."/>
            <person name="Abd-Elsalam K.A."/>
            <person name="Aerts A.L."/>
            <person name="Bahkali A.H."/>
            <person name="Beenen H.G."/>
            <person name="Chettri P."/>
            <person name="Cox M.P."/>
            <person name="Datema E."/>
            <person name="de Vries R.P."/>
            <person name="Dhillon B."/>
            <person name="Ganley A.R."/>
            <person name="Griffiths S.A."/>
            <person name="Guo Y."/>
            <person name="Hamelin R.C."/>
            <person name="Henrissat B."/>
            <person name="Kabir M.S."/>
            <person name="Jashni M.K."/>
            <person name="Kema G."/>
            <person name="Klaubauf S."/>
            <person name="Lapidus A."/>
            <person name="Levasseur A."/>
            <person name="Lindquist E."/>
            <person name="Mehrabi R."/>
            <person name="Ohm R.A."/>
            <person name="Owen T.J."/>
            <person name="Salamov A."/>
            <person name="Schwelm A."/>
            <person name="Schijlen E."/>
            <person name="Sun H."/>
            <person name="van den Burg H.A."/>
            <person name="van Ham R.C.H.J."/>
            <person name="Zhang S."/>
            <person name="Goodwin S.B."/>
            <person name="Grigoriev I.V."/>
            <person name="Collemare J."/>
            <person name="Bradshaw R.E."/>
        </authorList>
    </citation>
    <scope>NUCLEOTIDE SEQUENCE [LARGE SCALE GENOMIC DNA]</scope>
    <source>
        <strain evidence="10">NZE10 / CBS 128990</strain>
    </source>
</reference>
<feature type="compositionally biased region" description="Basic and acidic residues" evidence="7">
    <location>
        <begin position="23"/>
        <end position="33"/>
    </location>
</feature>
<keyword evidence="5" id="KW-0378">Hydrolase</keyword>
<name>N1PGJ4_DOTSN</name>
<comment type="catalytic activity">
    <reaction evidence="6">
        <text>ADP-alpha-D-ribose 1''-phosphate + H2O = ADP-D-ribose + phosphate</text>
        <dbReference type="Rhea" id="RHEA:25029"/>
        <dbReference type="ChEBI" id="CHEBI:15377"/>
        <dbReference type="ChEBI" id="CHEBI:43474"/>
        <dbReference type="ChEBI" id="CHEBI:57967"/>
        <dbReference type="ChEBI" id="CHEBI:58753"/>
        <dbReference type="EC" id="3.1.3.84"/>
    </reaction>
</comment>
<dbReference type="OMA" id="LANTHKA"/>
<organism evidence="9 10">
    <name type="scientific">Dothistroma septosporum (strain NZE10 / CBS 128990)</name>
    <name type="common">Red band needle blight fungus</name>
    <name type="synonym">Mycosphaerella pini</name>
    <dbReference type="NCBI Taxonomy" id="675120"/>
    <lineage>
        <taxon>Eukaryota</taxon>
        <taxon>Fungi</taxon>
        <taxon>Dikarya</taxon>
        <taxon>Ascomycota</taxon>
        <taxon>Pezizomycotina</taxon>
        <taxon>Dothideomycetes</taxon>
        <taxon>Dothideomycetidae</taxon>
        <taxon>Mycosphaerellales</taxon>
        <taxon>Mycosphaerellaceae</taxon>
        <taxon>Dothistroma</taxon>
    </lineage>
</organism>
<dbReference type="PANTHER" id="PTHR12521">
    <property type="entry name" value="PROTEIN C6ORF130"/>
    <property type="match status" value="1"/>
</dbReference>
<protein>
    <recommendedName>
        <fullName evidence="4">ADP-ribose 1''-phosphate phosphatase</fullName>
        <ecNumber evidence="3">3.1.3.84</ecNumber>
    </recommendedName>
</protein>
<evidence type="ECO:0000256" key="2">
    <source>
        <dbReference type="ARBA" id="ARBA00006575"/>
    </source>
</evidence>
<dbReference type="InterPro" id="IPR043472">
    <property type="entry name" value="Macro_dom-like"/>
</dbReference>
<evidence type="ECO:0000256" key="7">
    <source>
        <dbReference type="SAM" id="MobiDB-lite"/>
    </source>
</evidence>
<proteinExistence type="inferred from homology"/>
<dbReference type="SMART" id="SM00506">
    <property type="entry name" value="A1pp"/>
    <property type="match status" value="1"/>
</dbReference>
<dbReference type="InterPro" id="IPR002589">
    <property type="entry name" value="Macro_dom"/>
</dbReference>
<dbReference type="CDD" id="cd02901">
    <property type="entry name" value="Macro_Poa1p-like"/>
    <property type="match status" value="1"/>
</dbReference>
<evidence type="ECO:0000256" key="5">
    <source>
        <dbReference type="ARBA" id="ARBA00022912"/>
    </source>
</evidence>
<dbReference type="InterPro" id="IPR050892">
    <property type="entry name" value="ADP-ribose_metab_enzymes"/>
</dbReference>
<gene>
    <name evidence="9" type="ORF">DOTSEDRAFT_27104</name>
</gene>
<feature type="region of interest" description="Disordered" evidence="7">
    <location>
        <begin position="1"/>
        <end position="34"/>
    </location>
</feature>
<accession>N1PGJ4</accession>
<feature type="region of interest" description="Disordered" evidence="7">
    <location>
        <begin position="260"/>
        <end position="328"/>
    </location>
</feature>
<evidence type="ECO:0000256" key="1">
    <source>
        <dbReference type="ARBA" id="ARBA00002432"/>
    </source>
</evidence>
<dbReference type="GO" id="GO:0004721">
    <property type="term" value="F:phosphoprotein phosphatase activity"/>
    <property type="evidence" value="ECO:0007669"/>
    <property type="project" value="UniProtKB-KW"/>
</dbReference>
<dbReference type="OrthoDB" id="2155246at2759"/>
<evidence type="ECO:0000256" key="3">
    <source>
        <dbReference type="ARBA" id="ARBA00012983"/>
    </source>
</evidence>
<evidence type="ECO:0000259" key="8">
    <source>
        <dbReference type="SMART" id="SM00506"/>
    </source>
</evidence>
<feature type="domain" description="Macro" evidence="8">
    <location>
        <begin position="62"/>
        <end position="242"/>
    </location>
</feature>
<dbReference type="HOGENOM" id="CLU_847374_0_0_1"/>
<reference evidence="9 10" key="2">
    <citation type="journal article" date="2012" name="PLoS Pathog.">
        <title>Diverse lifestyles and strategies of plant pathogenesis encoded in the genomes of eighteen Dothideomycetes fungi.</title>
        <authorList>
            <person name="Ohm R.A."/>
            <person name="Feau N."/>
            <person name="Henrissat B."/>
            <person name="Schoch C.L."/>
            <person name="Horwitz B.A."/>
            <person name="Barry K.W."/>
            <person name="Condon B.J."/>
            <person name="Copeland A.C."/>
            <person name="Dhillon B."/>
            <person name="Glaser F."/>
            <person name="Hesse C.N."/>
            <person name="Kosti I."/>
            <person name="LaButti K."/>
            <person name="Lindquist E.A."/>
            <person name="Lucas S."/>
            <person name="Salamov A.A."/>
            <person name="Bradshaw R.E."/>
            <person name="Ciuffetti L."/>
            <person name="Hamelin R.C."/>
            <person name="Kema G.H.J."/>
            <person name="Lawrence C."/>
            <person name="Scott J.A."/>
            <person name="Spatafora J.W."/>
            <person name="Turgeon B.G."/>
            <person name="de Wit P.J.G.M."/>
            <person name="Zhong S."/>
            <person name="Goodwin S.B."/>
            <person name="Grigoriev I.V."/>
        </authorList>
    </citation>
    <scope>NUCLEOTIDE SEQUENCE [LARGE SCALE GENOMIC DNA]</scope>
    <source>
        <strain evidence="10">NZE10 / CBS 128990</strain>
    </source>
</reference>
<feature type="compositionally biased region" description="Polar residues" evidence="7">
    <location>
        <begin position="1"/>
        <end position="14"/>
    </location>
</feature>